<sequence>MSVLSGLNKADFKTASDGLLELSEERLRSIMRSEPITDVYHVEQTPFASLPLFQSNNGVGAKRLSETHNHSAIGRYISRNGRDPCGGDFTASPGAARFPGSRRDSGFFPSAARCPDACAPPTFYGRAGAAFSLSRRRRTAECGRTSDLECRLPALAALRPVAHRSRLFCTRARGNILTEAMRAKPPPTISHWL</sequence>
<reference evidence="1" key="1">
    <citation type="submission" date="2022-03" db="EMBL/GenBank/DDBJ databases">
        <authorList>
            <person name="Martin H S."/>
        </authorList>
    </citation>
    <scope>NUCLEOTIDE SEQUENCE</scope>
</reference>
<protein>
    <submittedName>
        <fullName evidence="1">Uncharacterized protein</fullName>
    </submittedName>
</protein>
<name>A0ABN8J3V6_9NEOP</name>
<proteinExistence type="predicted"/>
<dbReference type="EMBL" id="OW152819">
    <property type="protein sequence ID" value="CAH2073269.1"/>
    <property type="molecule type" value="Genomic_DNA"/>
</dbReference>
<keyword evidence="2" id="KW-1185">Reference proteome</keyword>
<accession>A0ABN8J3V6</accession>
<feature type="non-terminal residue" evidence="1">
    <location>
        <position position="1"/>
    </location>
</feature>
<evidence type="ECO:0000313" key="2">
    <source>
        <dbReference type="Proteomes" id="UP000837857"/>
    </source>
</evidence>
<evidence type="ECO:0000313" key="1">
    <source>
        <dbReference type="EMBL" id="CAH2073269.1"/>
    </source>
</evidence>
<dbReference type="Proteomes" id="UP000837857">
    <property type="component" value="Chromosome 7"/>
</dbReference>
<organism evidence="1 2">
    <name type="scientific">Iphiclides podalirius</name>
    <name type="common">scarce swallowtail</name>
    <dbReference type="NCBI Taxonomy" id="110791"/>
    <lineage>
        <taxon>Eukaryota</taxon>
        <taxon>Metazoa</taxon>
        <taxon>Ecdysozoa</taxon>
        <taxon>Arthropoda</taxon>
        <taxon>Hexapoda</taxon>
        <taxon>Insecta</taxon>
        <taxon>Pterygota</taxon>
        <taxon>Neoptera</taxon>
        <taxon>Endopterygota</taxon>
        <taxon>Lepidoptera</taxon>
        <taxon>Glossata</taxon>
        <taxon>Ditrysia</taxon>
        <taxon>Papilionoidea</taxon>
        <taxon>Papilionidae</taxon>
        <taxon>Papilioninae</taxon>
        <taxon>Iphiclides</taxon>
    </lineage>
</organism>
<gene>
    <name evidence="1" type="ORF">IPOD504_LOCUS15560</name>
</gene>